<accession>U5CQS0</accession>
<dbReference type="InterPro" id="IPR000182">
    <property type="entry name" value="GNAT_dom"/>
</dbReference>
<comment type="similarity">
    <text evidence="6">Belongs to the acetyltransferase family. NAA60 subfamily.</text>
</comment>
<evidence type="ECO:0000256" key="9">
    <source>
        <dbReference type="ARBA" id="ARBA00048017"/>
    </source>
</evidence>
<dbReference type="STRING" id="13333.U5CQS0"/>
<keyword evidence="3" id="KW-0159">Chromosome partition</keyword>
<dbReference type="HOGENOM" id="CLU_984632_0_0_1"/>
<keyword evidence="13" id="KW-1185">Reference proteome</keyword>
<dbReference type="AlphaFoldDB" id="U5CQS0"/>
<comment type="catalytic activity">
    <reaction evidence="9">
        <text>L-lysyl-[protein] + acetyl-CoA = N(6)-acetyl-L-lysyl-[protein] + CoA + H(+)</text>
        <dbReference type="Rhea" id="RHEA:45948"/>
        <dbReference type="Rhea" id="RHEA-COMP:9752"/>
        <dbReference type="Rhea" id="RHEA-COMP:10731"/>
        <dbReference type="ChEBI" id="CHEBI:15378"/>
        <dbReference type="ChEBI" id="CHEBI:29969"/>
        <dbReference type="ChEBI" id="CHEBI:57287"/>
        <dbReference type="ChEBI" id="CHEBI:57288"/>
        <dbReference type="ChEBI" id="CHEBI:61930"/>
        <dbReference type="EC" id="2.3.1.48"/>
    </reaction>
</comment>
<evidence type="ECO:0000256" key="1">
    <source>
        <dbReference type="ARBA" id="ARBA00013184"/>
    </source>
</evidence>
<evidence type="ECO:0000313" key="13">
    <source>
        <dbReference type="Proteomes" id="UP000017836"/>
    </source>
</evidence>
<evidence type="ECO:0000256" key="7">
    <source>
        <dbReference type="ARBA" id="ARBA00026111"/>
    </source>
</evidence>
<dbReference type="GO" id="GO:0007059">
    <property type="term" value="P:chromosome segregation"/>
    <property type="evidence" value="ECO:0000318"/>
    <property type="project" value="GO_Central"/>
</dbReference>
<dbReference type="GO" id="GO:0004596">
    <property type="term" value="F:protein-N-terminal amino-acid acetyltransferase activity"/>
    <property type="evidence" value="ECO:0000318"/>
    <property type="project" value="GO_Central"/>
</dbReference>
<evidence type="ECO:0000256" key="8">
    <source>
        <dbReference type="ARBA" id="ARBA00026144"/>
    </source>
</evidence>
<dbReference type="CDD" id="cd04301">
    <property type="entry name" value="NAT_SF"/>
    <property type="match status" value="1"/>
</dbReference>
<dbReference type="InterPro" id="IPR045141">
    <property type="entry name" value="NAA60-like"/>
</dbReference>
<proteinExistence type="inferred from homology"/>
<dbReference type="InterPro" id="IPR016181">
    <property type="entry name" value="Acyl_CoA_acyltransferase"/>
</dbReference>
<feature type="domain" description="N-acetyltransferase" evidence="11">
    <location>
        <begin position="63"/>
        <end position="236"/>
    </location>
</feature>
<evidence type="ECO:0000256" key="6">
    <source>
        <dbReference type="ARBA" id="ARBA00025774"/>
    </source>
</evidence>
<evidence type="ECO:0000256" key="2">
    <source>
        <dbReference type="ARBA" id="ARBA00022679"/>
    </source>
</evidence>
<protein>
    <recommendedName>
        <fullName evidence="8">N-alpha-acetyltransferase 60</fullName>
        <ecNumber evidence="7">2.3.1.259</ecNumber>
        <ecNumber evidence="1">2.3.1.48</ecNumber>
    </recommendedName>
</protein>
<gene>
    <name evidence="12" type="ORF">AMTR_s00048p00071040</name>
</gene>
<reference evidence="13" key="1">
    <citation type="journal article" date="2013" name="Science">
        <title>The Amborella genome and the evolution of flowering plants.</title>
        <authorList>
            <consortium name="Amborella Genome Project"/>
        </authorList>
    </citation>
    <scope>NUCLEOTIDE SEQUENCE [LARGE SCALE GENOMIC DNA]</scope>
</reference>
<dbReference type="GO" id="GO:0120518">
    <property type="term" value="F:protein N-terminal-methionine acetyltransferase activity"/>
    <property type="evidence" value="ECO:0007669"/>
    <property type="project" value="UniProtKB-EC"/>
</dbReference>
<evidence type="ECO:0000256" key="10">
    <source>
        <dbReference type="ARBA" id="ARBA00048848"/>
    </source>
</evidence>
<comment type="catalytic activity">
    <reaction evidence="10">
        <text>N-terminal L-methionyl-[transmembrane protein] + acetyl-CoA = N-terminal N(alpha)-acetyl-L-methionyl-[transmembrane protein] + CoA + H(+)</text>
        <dbReference type="Rhea" id="RHEA:50604"/>
        <dbReference type="Rhea" id="RHEA-COMP:12745"/>
        <dbReference type="Rhea" id="RHEA-COMP:12746"/>
        <dbReference type="ChEBI" id="CHEBI:15378"/>
        <dbReference type="ChEBI" id="CHEBI:57287"/>
        <dbReference type="ChEBI" id="CHEBI:57288"/>
        <dbReference type="ChEBI" id="CHEBI:64731"/>
        <dbReference type="ChEBI" id="CHEBI:133414"/>
        <dbReference type="EC" id="2.3.1.259"/>
    </reaction>
</comment>
<dbReference type="Gene3D" id="3.40.630.30">
    <property type="match status" value="1"/>
</dbReference>
<dbReference type="PANTHER" id="PTHR14744:SF15">
    <property type="entry name" value="N-ALPHA-ACETYLTRANSFERASE 60"/>
    <property type="match status" value="1"/>
</dbReference>
<keyword evidence="2" id="KW-0808">Transferase</keyword>
<evidence type="ECO:0000259" key="11">
    <source>
        <dbReference type="PROSITE" id="PS51186"/>
    </source>
</evidence>
<dbReference type="OMA" id="IHFYKKM"/>
<dbReference type="FunFam" id="3.40.630.30:FF:000041">
    <property type="entry name" value="Histone acetyltransferase MCC1 isoform A"/>
    <property type="match status" value="1"/>
</dbReference>
<dbReference type="GO" id="GO:0000139">
    <property type="term" value="C:Golgi membrane"/>
    <property type="evidence" value="ECO:0000318"/>
    <property type="project" value="GO_Central"/>
</dbReference>
<evidence type="ECO:0000256" key="4">
    <source>
        <dbReference type="ARBA" id="ARBA00022853"/>
    </source>
</evidence>
<dbReference type="GO" id="GO:0004402">
    <property type="term" value="F:histone acetyltransferase activity"/>
    <property type="evidence" value="ECO:0000318"/>
    <property type="project" value="GO_Central"/>
</dbReference>
<dbReference type="PANTHER" id="PTHR14744">
    <property type="entry name" value="N-ALPHA-ACETYLTRANSFERASE 60"/>
    <property type="match status" value="1"/>
</dbReference>
<dbReference type="eggNOG" id="KOG3138">
    <property type="taxonomic scope" value="Eukaryota"/>
</dbReference>
<keyword evidence="5" id="KW-0012">Acyltransferase</keyword>
<dbReference type="EC" id="2.3.1.259" evidence="7"/>
<dbReference type="Proteomes" id="UP000017836">
    <property type="component" value="Unassembled WGS sequence"/>
</dbReference>
<dbReference type="Pfam" id="PF00583">
    <property type="entry name" value="Acetyltransf_1"/>
    <property type="match status" value="1"/>
</dbReference>
<dbReference type="PROSITE" id="PS51186">
    <property type="entry name" value="GNAT"/>
    <property type="match status" value="1"/>
</dbReference>
<evidence type="ECO:0000313" key="12">
    <source>
        <dbReference type="EMBL" id="ERN15511.1"/>
    </source>
</evidence>
<sequence>MEACHEQKSYTHFQTQSYYDFGEGGLKGNESSCACTPKFSDRCRRIATPLSKVDSRHARCPRIAYRPIRPSDLESLKELHGKLFPIRYESEFFLNVVHGRDIVSWGAVDSSRPCNQSDELIGFVTARVVVASESELEDLLGYDTLRRERKFVYILTLGVVEPYRNLHIASSLVREVIKYASSISSCRAVYLHVIDYNTPAIHFYQKMSFKCLRKLHNFYYIERRHYDSFLYVYYVNGGRSPCSALQADAIGFFDYFCSEKIWACRPQLKFVLHLGDSLEAITC</sequence>
<evidence type="ECO:0000256" key="3">
    <source>
        <dbReference type="ARBA" id="ARBA00022829"/>
    </source>
</evidence>
<evidence type="ECO:0000256" key="5">
    <source>
        <dbReference type="ARBA" id="ARBA00023315"/>
    </source>
</evidence>
<dbReference type="Gramene" id="ERN15511">
    <property type="protein sequence ID" value="ERN15511"/>
    <property type="gene ID" value="AMTR_s00048p00071040"/>
</dbReference>
<dbReference type="EMBL" id="KI392502">
    <property type="protein sequence ID" value="ERN15511.1"/>
    <property type="molecule type" value="Genomic_DNA"/>
</dbReference>
<dbReference type="SUPFAM" id="SSF55729">
    <property type="entry name" value="Acyl-CoA N-acyltransferases (Nat)"/>
    <property type="match status" value="1"/>
</dbReference>
<name>U5CQS0_AMBTC</name>
<organism evidence="12 13">
    <name type="scientific">Amborella trichopoda</name>
    <dbReference type="NCBI Taxonomy" id="13333"/>
    <lineage>
        <taxon>Eukaryota</taxon>
        <taxon>Viridiplantae</taxon>
        <taxon>Streptophyta</taxon>
        <taxon>Embryophyta</taxon>
        <taxon>Tracheophyta</taxon>
        <taxon>Spermatophyta</taxon>
        <taxon>Magnoliopsida</taxon>
        <taxon>Amborellales</taxon>
        <taxon>Amborellaceae</taxon>
        <taxon>Amborella</taxon>
    </lineage>
</organism>
<dbReference type="EC" id="2.3.1.48" evidence="1"/>
<keyword evidence="4" id="KW-0156">Chromatin regulator</keyword>